<reference evidence="2 3" key="1">
    <citation type="journal article" date="2024" name="Plant J.">
        <title>Genome sequences and population genomics reveal climatic adaptation and genomic divergence between two closely related sweetgum species.</title>
        <authorList>
            <person name="Xu W.Q."/>
            <person name="Ren C.Q."/>
            <person name="Zhang X.Y."/>
            <person name="Comes H.P."/>
            <person name="Liu X.H."/>
            <person name="Li Y.G."/>
            <person name="Kettle C.J."/>
            <person name="Jalonen R."/>
            <person name="Gaisberger H."/>
            <person name="Ma Y.Z."/>
            <person name="Qiu Y.X."/>
        </authorList>
    </citation>
    <scope>NUCLEOTIDE SEQUENCE [LARGE SCALE GENOMIC DNA]</scope>
    <source>
        <strain evidence="2">Hangzhou</strain>
    </source>
</reference>
<evidence type="ECO:0000256" key="1">
    <source>
        <dbReference type="SAM" id="MobiDB-lite"/>
    </source>
</evidence>
<sequence>MLMYKTVRFECKKMPHRHSCRFHFTLPGFHPRTEDSSHQPSPAFEENPTRRRCRIPESNSARIQPRIYMASPYTRKSERMRDFDSIIRIQKLIKTLKMSAQFRSTIHNHTPPSHPLGL</sequence>
<evidence type="ECO:0000313" key="2">
    <source>
        <dbReference type="EMBL" id="KAK9265728.1"/>
    </source>
</evidence>
<feature type="region of interest" description="Disordered" evidence="1">
    <location>
        <begin position="31"/>
        <end position="52"/>
    </location>
</feature>
<gene>
    <name evidence="2" type="ORF">L1049_025322</name>
</gene>
<dbReference type="Proteomes" id="UP001415857">
    <property type="component" value="Unassembled WGS sequence"/>
</dbReference>
<organism evidence="2 3">
    <name type="scientific">Liquidambar formosana</name>
    <name type="common">Formosan gum</name>
    <dbReference type="NCBI Taxonomy" id="63359"/>
    <lineage>
        <taxon>Eukaryota</taxon>
        <taxon>Viridiplantae</taxon>
        <taxon>Streptophyta</taxon>
        <taxon>Embryophyta</taxon>
        <taxon>Tracheophyta</taxon>
        <taxon>Spermatophyta</taxon>
        <taxon>Magnoliopsida</taxon>
        <taxon>eudicotyledons</taxon>
        <taxon>Gunneridae</taxon>
        <taxon>Pentapetalae</taxon>
        <taxon>Saxifragales</taxon>
        <taxon>Altingiaceae</taxon>
        <taxon>Liquidambar</taxon>
    </lineage>
</organism>
<comment type="caution">
    <text evidence="2">The sequence shown here is derived from an EMBL/GenBank/DDBJ whole genome shotgun (WGS) entry which is preliminary data.</text>
</comment>
<dbReference type="EMBL" id="JBBPBK010000327">
    <property type="protein sequence ID" value="KAK9265728.1"/>
    <property type="molecule type" value="Genomic_DNA"/>
</dbReference>
<protein>
    <submittedName>
        <fullName evidence="2">Uncharacterized protein</fullName>
    </submittedName>
</protein>
<keyword evidence="3" id="KW-1185">Reference proteome</keyword>
<evidence type="ECO:0000313" key="3">
    <source>
        <dbReference type="Proteomes" id="UP001415857"/>
    </source>
</evidence>
<proteinExistence type="predicted"/>
<name>A0AAP0N293_LIQFO</name>
<accession>A0AAP0N293</accession>
<dbReference type="AlphaFoldDB" id="A0AAP0N293"/>